<dbReference type="CDD" id="cd01948">
    <property type="entry name" value="EAL"/>
    <property type="match status" value="1"/>
</dbReference>
<dbReference type="Pfam" id="PF00563">
    <property type="entry name" value="EAL"/>
    <property type="match status" value="1"/>
</dbReference>
<dbReference type="Gene3D" id="3.20.20.450">
    <property type="entry name" value="EAL domain"/>
    <property type="match status" value="1"/>
</dbReference>
<dbReference type="Proteomes" id="UP000317243">
    <property type="component" value="Unassembled WGS sequence"/>
</dbReference>
<dbReference type="SUPFAM" id="SSF141868">
    <property type="entry name" value="EAL domain-like"/>
    <property type="match status" value="1"/>
</dbReference>
<proteinExistence type="predicted"/>
<dbReference type="PANTHER" id="PTHR33121">
    <property type="entry name" value="CYCLIC DI-GMP PHOSPHODIESTERASE PDEF"/>
    <property type="match status" value="1"/>
</dbReference>
<sequence>MSVQAITPKKQQSAPNSGFAGWSLIGCVPPSTSLTETPIDVASFVIGRRAESQLRLKSQCVSGRHAEILQIGESLFIRDLDSTNGTFLNRRMVSGPIPIRPGDHIQIADVEFRVDFKKPEPDSAEKNLLEQKKTLPAVHALQSDWVMSQLEDLIVQKAIIPHYQPIVALGDSRVVGYEALARSEVVGLESPARMFQTAEIVNREVALSIVCRDQAIRHAPHAEPCPPIFVNTHPNENIEVDVLPTIARLQKVRSDVPIVVEFHEKTIQSPSIMRENRAMLADIGVKVAYDDFGAGQSRLIELVQSPPDYLKFDASLIRDLHEANDYQKKMLRILIETARDFGIVTLAEGIENEQEAQAVFEIGFDLAQGYFYGRPAPVQL</sequence>
<organism evidence="3 4">
    <name type="scientific">Thalassoglobus neptunius</name>
    <dbReference type="NCBI Taxonomy" id="1938619"/>
    <lineage>
        <taxon>Bacteria</taxon>
        <taxon>Pseudomonadati</taxon>
        <taxon>Planctomycetota</taxon>
        <taxon>Planctomycetia</taxon>
        <taxon>Planctomycetales</taxon>
        <taxon>Planctomycetaceae</taxon>
        <taxon>Thalassoglobus</taxon>
    </lineage>
</organism>
<dbReference type="RefSeq" id="WP_146510499.1">
    <property type="nucleotide sequence ID" value="NZ_SIHI01000006.1"/>
</dbReference>
<dbReference type="PANTHER" id="PTHR33121:SF76">
    <property type="entry name" value="SIGNALING PROTEIN"/>
    <property type="match status" value="1"/>
</dbReference>
<evidence type="ECO:0000313" key="4">
    <source>
        <dbReference type="Proteomes" id="UP000317243"/>
    </source>
</evidence>
<dbReference type="InterPro" id="IPR035919">
    <property type="entry name" value="EAL_sf"/>
</dbReference>
<dbReference type="InterPro" id="IPR008984">
    <property type="entry name" value="SMAD_FHA_dom_sf"/>
</dbReference>
<evidence type="ECO:0000259" key="1">
    <source>
        <dbReference type="PROSITE" id="PS50006"/>
    </source>
</evidence>
<reference evidence="3 4" key="1">
    <citation type="submission" date="2019-02" db="EMBL/GenBank/DDBJ databases">
        <title>Deep-cultivation of Planctomycetes and their phenomic and genomic characterization uncovers novel biology.</title>
        <authorList>
            <person name="Wiegand S."/>
            <person name="Jogler M."/>
            <person name="Boedeker C."/>
            <person name="Pinto D."/>
            <person name="Vollmers J."/>
            <person name="Rivas-Marin E."/>
            <person name="Kohn T."/>
            <person name="Peeters S.H."/>
            <person name="Heuer A."/>
            <person name="Rast P."/>
            <person name="Oberbeckmann S."/>
            <person name="Bunk B."/>
            <person name="Jeske O."/>
            <person name="Meyerdierks A."/>
            <person name="Storesund J.E."/>
            <person name="Kallscheuer N."/>
            <person name="Luecker S."/>
            <person name="Lage O.M."/>
            <person name="Pohl T."/>
            <person name="Merkel B.J."/>
            <person name="Hornburger P."/>
            <person name="Mueller R.-W."/>
            <person name="Bruemmer F."/>
            <person name="Labrenz M."/>
            <person name="Spormann A.M."/>
            <person name="Op Den Camp H."/>
            <person name="Overmann J."/>
            <person name="Amann R."/>
            <person name="Jetten M.S.M."/>
            <person name="Mascher T."/>
            <person name="Medema M.H."/>
            <person name="Devos D.P."/>
            <person name="Kaster A.-K."/>
            <person name="Ovreas L."/>
            <person name="Rohde M."/>
            <person name="Galperin M.Y."/>
            <person name="Jogler C."/>
        </authorList>
    </citation>
    <scope>NUCLEOTIDE SEQUENCE [LARGE SCALE GENOMIC DNA]</scope>
    <source>
        <strain evidence="3 4">KOR42</strain>
    </source>
</reference>
<feature type="domain" description="EAL" evidence="2">
    <location>
        <begin position="143"/>
        <end position="380"/>
    </location>
</feature>
<dbReference type="OrthoDB" id="9813903at2"/>
<dbReference type="InterPro" id="IPR001633">
    <property type="entry name" value="EAL_dom"/>
</dbReference>
<dbReference type="EC" id="3.1.4.52" evidence="3"/>
<dbReference type="PROSITE" id="PS50006">
    <property type="entry name" value="FHA_DOMAIN"/>
    <property type="match status" value="1"/>
</dbReference>
<evidence type="ECO:0000259" key="2">
    <source>
        <dbReference type="PROSITE" id="PS50883"/>
    </source>
</evidence>
<dbReference type="SMART" id="SM00240">
    <property type="entry name" value="FHA"/>
    <property type="match status" value="1"/>
</dbReference>
<dbReference type="EMBL" id="SIHI01000006">
    <property type="protein sequence ID" value="TWT52318.1"/>
    <property type="molecule type" value="Genomic_DNA"/>
</dbReference>
<dbReference type="CDD" id="cd00060">
    <property type="entry name" value="FHA"/>
    <property type="match status" value="1"/>
</dbReference>
<accession>A0A5C5WNV4</accession>
<comment type="caution">
    <text evidence="3">The sequence shown here is derived from an EMBL/GenBank/DDBJ whole genome shotgun (WGS) entry which is preliminary data.</text>
</comment>
<feature type="domain" description="FHA" evidence="1">
    <location>
        <begin position="44"/>
        <end position="93"/>
    </location>
</feature>
<dbReference type="GO" id="GO:0071111">
    <property type="term" value="F:cyclic-guanylate-specific phosphodiesterase activity"/>
    <property type="evidence" value="ECO:0007669"/>
    <property type="project" value="UniProtKB-EC"/>
</dbReference>
<dbReference type="SUPFAM" id="SSF49879">
    <property type="entry name" value="SMAD/FHA domain"/>
    <property type="match status" value="1"/>
</dbReference>
<protein>
    <submittedName>
        <fullName evidence="3">Putative cyclic di-GMP phosphodiesterase YliE</fullName>
        <ecNumber evidence="3">3.1.4.52</ecNumber>
    </submittedName>
</protein>
<dbReference type="Gene3D" id="2.60.200.20">
    <property type="match status" value="1"/>
</dbReference>
<keyword evidence="4" id="KW-1185">Reference proteome</keyword>
<evidence type="ECO:0000313" key="3">
    <source>
        <dbReference type="EMBL" id="TWT52318.1"/>
    </source>
</evidence>
<dbReference type="InterPro" id="IPR000253">
    <property type="entry name" value="FHA_dom"/>
</dbReference>
<dbReference type="SMART" id="SM00052">
    <property type="entry name" value="EAL"/>
    <property type="match status" value="1"/>
</dbReference>
<keyword evidence="3" id="KW-0378">Hydrolase</keyword>
<dbReference type="PROSITE" id="PS50883">
    <property type="entry name" value="EAL"/>
    <property type="match status" value="1"/>
</dbReference>
<gene>
    <name evidence="3" type="primary">yliE</name>
    <name evidence="3" type="ORF">KOR42_30040</name>
</gene>
<dbReference type="Pfam" id="PF00498">
    <property type="entry name" value="FHA"/>
    <property type="match status" value="1"/>
</dbReference>
<name>A0A5C5WNV4_9PLAN</name>
<dbReference type="AlphaFoldDB" id="A0A5C5WNV4"/>
<dbReference type="InterPro" id="IPR050706">
    <property type="entry name" value="Cyclic-di-GMP_PDE-like"/>
</dbReference>